<sequence length="66" mass="7680">MKQPNNTKLVQKKSHICFPSSSHIFLFFSYCYEIASNLIITNIYTQDLTVSYIANYNISHYISPDI</sequence>
<dbReference type="AlphaFoldDB" id="A0A251RFQ1"/>
<evidence type="ECO:0000313" key="1">
    <source>
        <dbReference type="EMBL" id="ONI34787.1"/>
    </source>
</evidence>
<organism evidence="1 2">
    <name type="scientific">Prunus persica</name>
    <name type="common">Peach</name>
    <name type="synonym">Amygdalus persica</name>
    <dbReference type="NCBI Taxonomy" id="3760"/>
    <lineage>
        <taxon>Eukaryota</taxon>
        <taxon>Viridiplantae</taxon>
        <taxon>Streptophyta</taxon>
        <taxon>Embryophyta</taxon>
        <taxon>Tracheophyta</taxon>
        <taxon>Spermatophyta</taxon>
        <taxon>Magnoliopsida</taxon>
        <taxon>eudicotyledons</taxon>
        <taxon>Gunneridae</taxon>
        <taxon>Pentapetalae</taxon>
        <taxon>rosids</taxon>
        <taxon>fabids</taxon>
        <taxon>Rosales</taxon>
        <taxon>Rosaceae</taxon>
        <taxon>Amygdaloideae</taxon>
        <taxon>Amygdaleae</taxon>
        <taxon>Prunus</taxon>
    </lineage>
</organism>
<gene>
    <name evidence="1" type="ORF">PRUPE_1G499200</name>
</gene>
<proteinExistence type="predicted"/>
<protein>
    <submittedName>
        <fullName evidence="1">Uncharacterized protein</fullName>
    </submittedName>
</protein>
<accession>A0A251RFQ1</accession>
<dbReference type="EMBL" id="CM007651">
    <property type="protein sequence ID" value="ONI34787.1"/>
    <property type="molecule type" value="Genomic_DNA"/>
</dbReference>
<reference evidence="1 2" key="1">
    <citation type="journal article" date="2013" name="Nat. Genet.">
        <title>The high-quality draft genome of peach (Prunus persica) identifies unique patterns of genetic diversity, domestication and genome evolution.</title>
        <authorList>
            <consortium name="International Peach Genome Initiative"/>
            <person name="Verde I."/>
            <person name="Abbott A.G."/>
            <person name="Scalabrin S."/>
            <person name="Jung S."/>
            <person name="Shu S."/>
            <person name="Marroni F."/>
            <person name="Zhebentyayeva T."/>
            <person name="Dettori M.T."/>
            <person name="Grimwood J."/>
            <person name="Cattonaro F."/>
            <person name="Zuccolo A."/>
            <person name="Rossini L."/>
            <person name="Jenkins J."/>
            <person name="Vendramin E."/>
            <person name="Meisel L.A."/>
            <person name="Decroocq V."/>
            <person name="Sosinski B."/>
            <person name="Prochnik S."/>
            <person name="Mitros T."/>
            <person name="Policriti A."/>
            <person name="Cipriani G."/>
            <person name="Dondini L."/>
            <person name="Ficklin S."/>
            <person name="Goodstein D.M."/>
            <person name="Xuan P."/>
            <person name="Del Fabbro C."/>
            <person name="Aramini V."/>
            <person name="Copetti D."/>
            <person name="Gonzalez S."/>
            <person name="Horner D.S."/>
            <person name="Falchi R."/>
            <person name="Lucas S."/>
            <person name="Mica E."/>
            <person name="Maldonado J."/>
            <person name="Lazzari B."/>
            <person name="Bielenberg D."/>
            <person name="Pirona R."/>
            <person name="Miculan M."/>
            <person name="Barakat A."/>
            <person name="Testolin R."/>
            <person name="Stella A."/>
            <person name="Tartarini S."/>
            <person name="Tonutti P."/>
            <person name="Arus P."/>
            <person name="Orellana A."/>
            <person name="Wells C."/>
            <person name="Main D."/>
            <person name="Vizzotto G."/>
            <person name="Silva H."/>
            <person name="Salamini F."/>
            <person name="Schmutz J."/>
            <person name="Morgante M."/>
            <person name="Rokhsar D.S."/>
        </authorList>
    </citation>
    <scope>NUCLEOTIDE SEQUENCE [LARGE SCALE GENOMIC DNA]</scope>
    <source>
        <strain evidence="2">cv. Nemared</strain>
    </source>
</reference>
<dbReference type="Gramene" id="ONI34787">
    <property type="protein sequence ID" value="ONI34787"/>
    <property type="gene ID" value="PRUPE_1G499200"/>
</dbReference>
<dbReference type="Proteomes" id="UP000006882">
    <property type="component" value="Chromosome G1"/>
</dbReference>
<keyword evidence="2" id="KW-1185">Reference proteome</keyword>
<evidence type="ECO:0000313" key="2">
    <source>
        <dbReference type="Proteomes" id="UP000006882"/>
    </source>
</evidence>
<name>A0A251RFQ1_PRUPE</name>